<proteinExistence type="predicted"/>
<accession>A0A0R1U1P7</accession>
<feature type="transmembrane region" description="Helical" evidence="2">
    <location>
        <begin position="34"/>
        <end position="54"/>
    </location>
</feature>
<evidence type="ECO:0000313" key="4">
    <source>
        <dbReference type="Proteomes" id="UP000051922"/>
    </source>
</evidence>
<dbReference type="Proteomes" id="UP000051922">
    <property type="component" value="Unassembled WGS sequence"/>
</dbReference>
<comment type="caution">
    <text evidence="3">The sequence shown here is derived from an EMBL/GenBank/DDBJ whole genome shotgun (WGS) entry which is preliminary data.</text>
</comment>
<name>A0A0R1U1P7_9LACO</name>
<feature type="compositionally biased region" description="Basic and acidic residues" evidence="1">
    <location>
        <begin position="56"/>
        <end position="96"/>
    </location>
</feature>
<dbReference type="PATRIC" id="fig|1423783.4.peg.722"/>
<evidence type="ECO:0000256" key="2">
    <source>
        <dbReference type="SAM" id="Phobius"/>
    </source>
</evidence>
<reference evidence="3 4" key="1">
    <citation type="journal article" date="2015" name="Genome Announc.">
        <title>Expanding the biotechnology potential of lactobacilli through comparative genomics of 213 strains and associated genera.</title>
        <authorList>
            <person name="Sun Z."/>
            <person name="Harris H.M."/>
            <person name="McCann A."/>
            <person name="Guo C."/>
            <person name="Argimon S."/>
            <person name="Zhang W."/>
            <person name="Yang X."/>
            <person name="Jeffery I.B."/>
            <person name="Cooney J.C."/>
            <person name="Kagawa T.F."/>
            <person name="Liu W."/>
            <person name="Song Y."/>
            <person name="Salvetti E."/>
            <person name="Wrobel A."/>
            <person name="Rasinkangas P."/>
            <person name="Parkhill J."/>
            <person name="Rea M.C."/>
            <person name="O'Sullivan O."/>
            <person name="Ritari J."/>
            <person name="Douillard F.P."/>
            <person name="Paul Ross R."/>
            <person name="Yang R."/>
            <person name="Briner A.E."/>
            <person name="Felis G.E."/>
            <person name="de Vos W.M."/>
            <person name="Barrangou R."/>
            <person name="Klaenhammer T.R."/>
            <person name="Caufield P.W."/>
            <person name="Cui Y."/>
            <person name="Zhang H."/>
            <person name="O'Toole P.W."/>
        </authorList>
    </citation>
    <scope>NUCLEOTIDE SEQUENCE [LARGE SCALE GENOMIC DNA]</scope>
    <source>
        <strain evidence="3 4">DSM 15945</strain>
    </source>
</reference>
<dbReference type="AlphaFoldDB" id="A0A0R1U1P7"/>
<dbReference type="EMBL" id="AZFJ01000044">
    <property type="protein sequence ID" value="KRL86452.1"/>
    <property type="molecule type" value="Genomic_DNA"/>
</dbReference>
<protein>
    <submittedName>
        <fullName evidence="3">Uncharacterized protein</fullName>
    </submittedName>
</protein>
<feature type="transmembrane region" description="Helical" evidence="2">
    <location>
        <begin position="7"/>
        <end position="28"/>
    </location>
</feature>
<evidence type="ECO:0000256" key="1">
    <source>
        <dbReference type="SAM" id="MobiDB-lite"/>
    </source>
</evidence>
<gene>
    <name evidence="3" type="ORF">FC50_GL000697</name>
</gene>
<keyword evidence="2" id="KW-1133">Transmembrane helix</keyword>
<sequence length="96" mass="10680">MPILGCLAAIIIFIIVAAIISIFASVAWFLIEFIALPLLVVMLIVWLITSLTGGGRHQDRPGPRNDDPGWRDDGDYSQGPRREVHNLNDDDDEPKQ</sequence>
<feature type="region of interest" description="Disordered" evidence="1">
    <location>
        <begin position="52"/>
        <end position="96"/>
    </location>
</feature>
<keyword evidence="2" id="KW-0472">Membrane</keyword>
<organism evidence="3 4">
    <name type="scientific">Lacticaseibacillus pantheris DSM 15945 = JCM 12539 = NBRC 106106</name>
    <dbReference type="NCBI Taxonomy" id="1423783"/>
    <lineage>
        <taxon>Bacteria</taxon>
        <taxon>Bacillati</taxon>
        <taxon>Bacillota</taxon>
        <taxon>Bacilli</taxon>
        <taxon>Lactobacillales</taxon>
        <taxon>Lactobacillaceae</taxon>
        <taxon>Lacticaseibacillus</taxon>
    </lineage>
</organism>
<evidence type="ECO:0000313" key="3">
    <source>
        <dbReference type="EMBL" id="KRL86452.1"/>
    </source>
</evidence>
<dbReference type="RefSeq" id="WP_054648601.1">
    <property type="nucleotide sequence ID" value="NZ_AZFJ01000044.1"/>
</dbReference>
<keyword evidence="4" id="KW-1185">Reference proteome</keyword>
<keyword evidence="2" id="KW-0812">Transmembrane</keyword>